<name>A0ABY5UYF4_9BACT</name>
<dbReference type="Pfam" id="PF00589">
    <property type="entry name" value="Phage_integrase"/>
    <property type="match status" value="1"/>
</dbReference>
<feature type="active site" description="O-(3'-phospho-DNA)-tyrosine intermediate" evidence="9">
    <location>
        <position position="307"/>
    </location>
</feature>
<feature type="active site" evidence="9">
    <location>
        <position position="201"/>
    </location>
</feature>
<dbReference type="Gene3D" id="1.10.150.130">
    <property type="match status" value="1"/>
</dbReference>
<keyword evidence="6 9" id="KW-0238">DNA-binding</keyword>
<protein>
    <recommendedName>
        <fullName evidence="9">Tyrosine recombinase XerC</fullName>
    </recommendedName>
</protein>
<comment type="subunit">
    <text evidence="9">Forms a cyclic heterotetrameric complex composed of two molecules of XerC and two molecules of XerD.</text>
</comment>
<dbReference type="InterPro" id="IPR004107">
    <property type="entry name" value="Integrase_SAM-like_N"/>
</dbReference>
<evidence type="ECO:0000256" key="3">
    <source>
        <dbReference type="ARBA" id="ARBA00022618"/>
    </source>
</evidence>
<dbReference type="HAMAP" id="MF_01808">
    <property type="entry name" value="Recomb_XerC_XerD"/>
    <property type="match status" value="1"/>
</dbReference>
<dbReference type="InterPro" id="IPR010998">
    <property type="entry name" value="Integrase_recombinase_N"/>
</dbReference>
<feature type="active site" evidence="9">
    <location>
        <position position="177"/>
    </location>
</feature>
<keyword evidence="8 9" id="KW-0131">Cell cycle</keyword>
<evidence type="ECO:0000313" key="12">
    <source>
        <dbReference type="EMBL" id="UWN56251.1"/>
    </source>
</evidence>
<evidence type="ECO:0000259" key="10">
    <source>
        <dbReference type="PROSITE" id="PS51898"/>
    </source>
</evidence>
<reference evidence="12" key="1">
    <citation type="journal article" date="2022" name="Cell">
        <title>Design, construction, and in vivo augmentation of a complex gut microbiome.</title>
        <authorList>
            <person name="Cheng A.G."/>
            <person name="Ho P.Y."/>
            <person name="Aranda-Diaz A."/>
            <person name="Jain S."/>
            <person name="Yu F.B."/>
            <person name="Meng X."/>
            <person name="Wang M."/>
            <person name="Iakiviak M."/>
            <person name="Nagashima K."/>
            <person name="Zhao A."/>
            <person name="Murugkar P."/>
            <person name="Patil A."/>
            <person name="Atabakhsh K."/>
            <person name="Weakley A."/>
            <person name="Yan J."/>
            <person name="Brumbaugh A.R."/>
            <person name="Higginbottom S."/>
            <person name="Dimas A."/>
            <person name="Shiver A.L."/>
            <person name="Deutschbauer A."/>
            <person name="Neff N."/>
            <person name="Sonnenburg J.L."/>
            <person name="Huang K.C."/>
            <person name="Fischbach M.A."/>
        </authorList>
    </citation>
    <scope>NUCLEOTIDE SEQUENCE</scope>
    <source>
        <strain evidence="12">AP11</strain>
    </source>
</reference>
<feature type="domain" description="Tyr recombinase" evidence="10">
    <location>
        <begin position="135"/>
        <end position="320"/>
    </location>
</feature>
<dbReference type="InterPro" id="IPR002104">
    <property type="entry name" value="Integrase_catalytic"/>
</dbReference>
<dbReference type="Gene3D" id="1.10.443.10">
    <property type="entry name" value="Intergrase catalytic core"/>
    <property type="match status" value="1"/>
</dbReference>
<dbReference type="InterPro" id="IPR044068">
    <property type="entry name" value="CB"/>
</dbReference>
<feature type="active site" evidence="9">
    <location>
        <position position="275"/>
    </location>
</feature>
<comment type="subcellular location">
    <subcellularLocation>
        <location evidence="1 9">Cytoplasm</location>
    </subcellularLocation>
</comment>
<feature type="active site" evidence="9">
    <location>
        <position position="272"/>
    </location>
</feature>
<evidence type="ECO:0000259" key="11">
    <source>
        <dbReference type="PROSITE" id="PS51900"/>
    </source>
</evidence>
<evidence type="ECO:0000256" key="8">
    <source>
        <dbReference type="ARBA" id="ARBA00023306"/>
    </source>
</evidence>
<comment type="similarity">
    <text evidence="9">Belongs to the 'phage' integrase family. XerC subfamily.</text>
</comment>
<feature type="domain" description="Core-binding (CB)" evidence="11">
    <location>
        <begin position="1"/>
        <end position="114"/>
    </location>
</feature>
<dbReference type="InterPro" id="IPR013762">
    <property type="entry name" value="Integrase-like_cat_sf"/>
</dbReference>
<evidence type="ECO:0000256" key="4">
    <source>
        <dbReference type="ARBA" id="ARBA00022829"/>
    </source>
</evidence>
<dbReference type="EMBL" id="CP102294">
    <property type="protein sequence ID" value="UWN56251.1"/>
    <property type="molecule type" value="Genomic_DNA"/>
</dbReference>
<evidence type="ECO:0000256" key="7">
    <source>
        <dbReference type="ARBA" id="ARBA00023172"/>
    </source>
</evidence>
<keyword evidence="4 9" id="KW-0159">Chromosome partition</keyword>
<evidence type="ECO:0000256" key="6">
    <source>
        <dbReference type="ARBA" id="ARBA00023125"/>
    </source>
</evidence>
<dbReference type="SUPFAM" id="SSF47823">
    <property type="entry name" value="lambda integrase-like, N-terminal domain"/>
    <property type="match status" value="1"/>
</dbReference>
<keyword evidence="7 9" id="KW-0233">DNA recombination</keyword>
<evidence type="ECO:0000256" key="9">
    <source>
        <dbReference type="HAMAP-Rule" id="MF_01808"/>
    </source>
</evidence>
<dbReference type="Proteomes" id="UP001059295">
    <property type="component" value="Chromosome"/>
</dbReference>
<organism evidence="12 13">
    <name type="scientific">Alistipes ihumii AP11</name>
    <dbReference type="NCBI Taxonomy" id="1211813"/>
    <lineage>
        <taxon>Bacteria</taxon>
        <taxon>Pseudomonadati</taxon>
        <taxon>Bacteroidota</taxon>
        <taxon>Bacteroidia</taxon>
        <taxon>Bacteroidales</taxon>
        <taxon>Rikenellaceae</taxon>
        <taxon>Alistipes</taxon>
    </lineage>
</organism>
<comment type="function">
    <text evidence="9">Site-specific tyrosine recombinase, which acts by catalyzing the cutting and rejoining of the recombining DNA molecules. The XerC-XerD complex is essential to convert dimers of the bacterial chromosome into monomers to permit their segregation at cell division. It also contributes to the segregational stability of plasmids.</text>
</comment>
<keyword evidence="2 9" id="KW-0963">Cytoplasm</keyword>
<dbReference type="InterPro" id="IPR023009">
    <property type="entry name" value="Tyrosine_recombinase_XerC/XerD"/>
</dbReference>
<feature type="active site" evidence="9">
    <location>
        <position position="298"/>
    </location>
</feature>
<gene>
    <name evidence="9" type="primary">xerC</name>
    <name evidence="12" type="ORF">NQ491_06140</name>
</gene>
<dbReference type="PANTHER" id="PTHR30349:SF77">
    <property type="entry name" value="TYROSINE RECOMBINASE XERC"/>
    <property type="match status" value="1"/>
</dbReference>
<evidence type="ECO:0000256" key="5">
    <source>
        <dbReference type="ARBA" id="ARBA00022908"/>
    </source>
</evidence>
<keyword evidence="3 9" id="KW-0132">Cell division</keyword>
<proteinExistence type="inferred from homology"/>
<keyword evidence="13" id="KW-1185">Reference proteome</keyword>
<dbReference type="InterPro" id="IPR050090">
    <property type="entry name" value="Tyrosine_recombinase_XerCD"/>
</dbReference>
<dbReference type="PANTHER" id="PTHR30349">
    <property type="entry name" value="PHAGE INTEGRASE-RELATED"/>
    <property type="match status" value="1"/>
</dbReference>
<dbReference type="SUPFAM" id="SSF56349">
    <property type="entry name" value="DNA breaking-rejoining enzymes"/>
    <property type="match status" value="1"/>
</dbReference>
<dbReference type="Pfam" id="PF02899">
    <property type="entry name" value="Phage_int_SAM_1"/>
    <property type="match status" value="2"/>
</dbReference>
<sequence>MFEDYLTYLLAEKRYSPLTVRAYGDDIRQFALFCLRAGDPETCSAEDSGSEGAAETPLAGPRLVCPLPEGFDPARVRGDDLRAWIMYLTGEKKLSARSVNRKISSVKSFYRFLRKRKIVDRDLFARITALKTPSRLPSFVEESRMNSLVDELLDPSDDFLAQRDALVILLLYATGIRLAELLSLRIDDFSDDFDILKIKGKGDKERIVPVVGPVAALVRRHLELIRAENVCESGNNCLFLTRDGKPMSRTEAYRVVHGVLREAGVQGKSSPHVLRHTFATHLLNRGTDIRVIQELLGHASLEATQIYTHNSIEALKQAYKQAHPRAKKR</sequence>
<dbReference type="RefSeq" id="WP_019246028.1">
    <property type="nucleotide sequence ID" value="NZ_CAPH01000013.1"/>
</dbReference>
<evidence type="ECO:0000256" key="1">
    <source>
        <dbReference type="ARBA" id="ARBA00004496"/>
    </source>
</evidence>
<dbReference type="GeneID" id="82891296"/>
<dbReference type="PROSITE" id="PS51898">
    <property type="entry name" value="TYR_RECOMBINASE"/>
    <property type="match status" value="1"/>
</dbReference>
<evidence type="ECO:0000313" key="13">
    <source>
        <dbReference type="Proteomes" id="UP001059295"/>
    </source>
</evidence>
<evidence type="ECO:0000256" key="2">
    <source>
        <dbReference type="ARBA" id="ARBA00022490"/>
    </source>
</evidence>
<dbReference type="PROSITE" id="PS51900">
    <property type="entry name" value="CB"/>
    <property type="match status" value="1"/>
</dbReference>
<keyword evidence="5 9" id="KW-0229">DNA integration</keyword>
<dbReference type="InterPro" id="IPR011010">
    <property type="entry name" value="DNA_brk_join_enz"/>
</dbReference>
<accession>A0ABY5UYF4</accession>